<evidence type="ECO:0000313" key="2">
    <source>
        <dbReference type="EMBL" id="SFM23448.1"/>
    </source>
</evidence>
<name>A0A1I4P6L1_ECTMO</name>
<dbReference type="STRING" id="195064.SAMN05421721_10128"/>
<evidence type="ECO:0000256" key="1">
    <source>
        <dbReference type="SAM" id="MobiDB-lite"/>
    </source>
</evidence>
<evidence type="ECO:0000313" key="3">
    <source>
        <dbReference type="Proteomes" id="UP000199556"/>
    </source>
</evidence>
<dbReference type="AlphaFoldDB" id="A0A1I4P6L1"/>
<keyword evidence="3" id="KW-1185">Reference proteome</keyword>
<sequence>MSESQHSEHSGSHLPQEGDPSSIPNTENDASPGRNRRRVALAAGAAPVLFALMNRPLMAQGACAADSPSGHASANASGRRGDPEDLVCGRSPGYWGNAAGVQGASDEELNRPFKEVFGTIYHIQMQSDFFGVNVYSDDESSSTLTKDQLTLGDVVAGQRDSRFTDEGNLARAFVAAYMNAKRIDGYPLTESLVLEMWNEVDTRGHLMVSGQQWSKLQVKQYLESTYEGSADD</sequence>
<proteinExistence type="predicted"/>
<dbReference type="EMBL" id="FOUO01000001">
    <property type="protein sequence ID" value="SFM23448.1"/>
    <property type="molecule type" value="Genomic_DNA"/>
</dbReference>
<dbReference type="Proteomes" id="UP000199556">
    <property type="component" value="Unassembled WGS sequence"/>
</dbReference>
<gene>
    <name evidence="2" type="ORF">SAMN05421721_10128</name>
</gene>
<protein>
    <submittedName>
        <fullName evidence="2">Uncharacterized protein</fullName>
    </submittedName>
</protein>
<feature type="region of interest" description="Disordered" evidence="1">
    <location>
        <begin position="1"/>
        <end position="34"/>
    </location>
</feature>
<accession>A0A1I4P6L1</accession>
<organism evidence="2 3">
    <name type="scientific">Ectothiorhodospira mobilis</name>
    <dbReference type="NCBI Taxonomy" id="195064"/>
    <lineage>
        <taxon>Bacteria</taxon>
        <taxon>Pseudomonadati</taxon>
        <taxon>Pseudomonadota</taxon>
        <taxon>Gammaproteobacteria</taxon>
        <taxon>Chromatiales</taxon>
        <taxon>Ectothiorhodospiraceae</taxon>
        <taxon>Ectothiorhodospira</taxon>
    </lineage>
</organism>
<reference evidence="2 3" key="1">
    <citation type="submission" date="2016-10" db="EMBL/GenBank/DDBJ databases">
        <authorList>
            <person name="de Groot N.N."/>
        </authorList>
    </citation>
    <scope>NUCLEOTIDE SEQUENCE [LARGE SCALE GENOMIC DNA]</scope>
    <source>
        <strain evidence="2 3">DSM 4180</strain>
    </source>
</reference>
<feature type="compositionally biased region" description="Basic and acidic residues" evidence="1">
    <location>
        <begin position="1"/>
        <end position="11"/>
    </location>
</feature>
<feature type="region of interest" description="Disordered" evidence="1">
    <location>
        <begin position="62"/>
        <end position="89"/>
    </location>
</feature>